<dbReference type="FunFam" id="2.40.30.20:FF:000003">
    <property type="entry name" value="Riboflavin synthase, alpha subunit"/>
    <property type="match status" value="1"/>
</dbReference>
<keyword evidence="7" id="KW-0686">Riboflavin biosynthesis</keyword>
<gene>
    <name evidence="13" type="ORF">DI626_05080</name>
</gene>
<feature type="domain" description="Lumazine-binding" evidence="12">
    <location>
        <begin position="97"/>
        <end position="193"/>
    </location>
</feature>
<evidence type="ECO:0000313" key="14">
    <source>
        <dbReference type="Proteomes" id="UP000249557"/>
    </source>
</evidence>
<dbReference type="FunFam" id="2.40.30.20:FF:000004">
    <property type="entry name" value="Riboflavin synthase, alpha subunit"/>
    <property type="match status" value="1"/>
</dbReference>
<evidence type="ECO:0000313" key="13">
    <source>
        <dbReference type="EMBL" id="PZO86986.1"/>
    </source>
</evidence>
<evidence type="ECO:0000259" key="12">
    <source>
        <dbReference type="PROSITE" id="PS51177"/>
    </source>
</evidence>
<evidence type="ECO:0000256" key="10">
    <source>
        <dbReference type="NCBIfam" id="TIGR00187"/>
    </source>
</evidence>
<dbReference type="GO" id="GO:0009231">
    <property type="term" value="P:riboflavin biosynthetic process"/>
    <property type="evidence" value="ECO:0007669"/>
    <property type="project" value="UniProtKB-KW"/>
</dbReference>
<reference evidence="13 14" key="1">
    <citation type="submission" date="2017-08" db="EMBL/GenBank/DDBJ databases">
        <title>Infants hospitalized years apart are colonized by the same room-sourced microbial strains.</title>
        <authorList>
            <person name="Brooks B."/>
            <person name="Olm M.R."/>
            <person name="Firek B.A."/>
            <person name="Baker R."/>
            <person name="Thomas B.C."/>
            <person name="Morowitz M.J."/>
            <person name="Banfield J.F."/>
        </authorList>
    </citation>
    <scope>NUCLEOTIDE SEQUENCE [LARGE SCALE GENOMIC DNA]</scope>
    <source>
        <strain evidence="13">S2_018_000_R2_104</strain>
    </source>
</reference>
<name>A0A2W5A008_9BACT</name>
<dbReference type="EC" id="2.5.1.9" evidence="5 10"/>
<sequence length="196" mass="21290">MFTGLITHIGKVVRIDRSGGDWKIFIQSSMRVADIPIGASISCSGCCLTVIDKDQNWFAFNASSETLSKTVIKEWDVGTRVNLESAMRLGDELGGHIVTGHVDGIATLRSVKQDGDSHRLKIEVPEGLALYFAYKGSVAVDGISLTVNEVEGNVFGVSIIPHTWTQTTIGEKKEGDKLNIEVDLLARYVARQLGKA</sequence>
<organism evidence="13 14">
    <name type="scientific">Micavibrio aeruginosavorus</name>
    <dbReference type="NCBI Taxonomy" id="349221"/>
    <lineage>
        <taxon>Bacteria</taxon>
        <taxon>Pseudomonadati</taxon>
        <taxon>Bdellovibrionota</taxon>
        <taxon>Bdellovibrionia</taxon>
        <taxon>Bdellovibrionales</taxon>
        <taxon>Pseudobdellovibrionaceae</taxon>
        <taxon>Micavibrio</taxon>
    </lineage>
</organism>
<protein>
    <recommendedName>
        <fullName evidence="6 10">Riboflavin synthase</fullName>
        <ecNumber evidence="5 10">2.5.1.9</ecNumber>
    </recommendedName>
</protein>
<proteinExistence type="predicted"/>
<comment type="caution">
    <text evidence="13">The sequence shown here is derived from an EMBL/GenBank/DDBJ whole genome shotgun (WGS) entry which is preliminary data.</text>
</comment>
<keyword evidence="8" id="KW-0808">Transferase</keyword>
<dbReference type="GO" id="GO:0004746">
    <property type="term" value="F:riboflavin synthase activity"/>
    <property type="evidence" value="ECO:0007669"/>
    <property type="project" value="UniProtKB-UniRule"/>
</dbReference>
<accession>A0A2W5A008</accession>
<feature type="repeat" description="Lumazine-binding" evidence="11">
    <location>
        <begin position="97"/>
        <end position="193"/>
    </location>
</feature>
<feature type="domain" description="Lumazine-binding" evidence="12">
    <location>
        <begin position="1"/>
        <end position="96"/>
    </location>
</feature>
<comment type="subunit">
    <text evidence="4">Homotrimer.</text>
</comment>
<dbReference type="PANTHER" id="PTHR21098:SF12">
    <property type="entry name" value="RIBOFLAVIN SYNTHASE"/>
    <property type="match status" value="1"/>
</dbReference>
<evidence type="ECO:0000256" key="6">
    <source>
        <dbReference type="ARBA" id="ARBA00013950"/>
    </source>
</evidence>
<evidence type="ECO:0000256" key="11">
    <source>
        <dbReference type="PROSITE-ProRule" id="PRU00524"/>
    </source>
</evidence>
<dbReference type="InterPro" id="IPR017938">
    <property type="entry name" value="Riboflavin_synthase-like_b-brl"/>
</dbReference>
<keyword evidence="9" id="KW-0677">Repeat</keyword>
<evidence type="ECO:0000256" key="4">
    <source>
        <dbReference type="ARBA" id="ARBA00011233"/>
    </source>
</evidence>
<dbReference type="AlphaFoldDB" id="A0A2W5A008"/>
<evidence type="ECO:0000256" key="2">
    <source>
        <dbReference type="ARBA" id="ARBA00002803"/>
    </source>
</evidence>
<evidence type="ECO:0000256" key="5">
    <source>
        <dbReference type="ARBA" id="ARBA00012827"/>
    </source>
</evidence>
<evidence type="ECO:0000256" key="3">
    <source>
        <dbReference type="ARBA" id="ARBA00004887"/>
    </source>
</evidence>
<dbReference type="PIRSF" id="PIRSF000498">
    <property type="entry name" value="Riboflavin_syn_A"/>
    <property type="match status" value="1"/>
</dbReference>
<dbReference type="PANTHER" id="PTHR21098">
    <property type="entry name" value="RIBOFLAVIN SYNTHASE ALPHA CHAIN"/>
    <property type="match status" value="1"/>
</dbReference>
<dbReference type="InterPro" id="IPR001783">
    <property type="entry name" value="Lumazine-bd"/>
</dbReference>
<dbReference type="SUPFAM" id="SSF63380">
    <property type="entry name" value="Riboflavin synthase domain-like"/>
    <property type="match status" value="2"/>
</dbReference>
<evidence type="ECO:0000256" key="8">
    <source>
        <dbReference type="ARBA" id="ARBA00022679"/>
    </source>
</evidence>
<dbReference type="EMBL" id="QFNK01000080">
    <property type="protein sequence ID" value="PZO86986.1"/>
    <property type="molecule type" value="Genomic_DNA"/>
</dbReference>
<dbReference type="InterPro" id="IPR023366">
    <property type="entry name" value="ATP_synth_asu-like_sf"/>
</dbReference>
<evidence type="ECO:0000256" key="1">
    <source>
        <dbReference type="ARBA" id="ARBA00000968"/>
    </source>
</evidence>
<dbReference type="Pfam" id="PF00677">
    <property type="entry name" value="Lum_binding"/>
    <property type="match status" value="2"/>
</dbReference>
<comment type="catalytic activity">
    <reaction evidence="1">
        <text>2 6,7-dimethyl-8-(1-D-ribityl)lumazine + H(+) = 5-amino-6-(D-ribitylamino)uracil + riboflavin</text>
        <dbReference type="Rhea" id="RHEA:20772"/>
        <dbReference type="ChEBI" id="CHEBI:15378"/>
        <dbReference type="ChEBI" id="CHEBI:15934"/>
        <dbReference type="ChEBI" id="CHEBI:57986"/>
        <dbReference type="ChEBI" id="CHEBI:58201"/>
        <dbReference type="EC" id="2.5.1.9"/>
    </reaction>
</comment>
<dbReference type="NCBIfam" id="NF006767">
    <property type="entry name" value="PRK09289.1"/>
    <property type="match status" value="1"/>
</dbReference>
<dbReference type="InterPro" id="IPR026017">
    <property type="entry name" value="Lumazine-bd_dom"/>
</dbReference>
<dbReference type="NCBIfam" id="TIGR00187">
    <property type="entry name" value="ribE"/>
    <property type="match status" value="1"/>
</dbReference>
<evidence type="ECO:0000256" key="9">
    <source>
        <dbReference type="ARBA" id="ARBA00022737"/>
    </source>
</evidence>
<dbReference type="NCBIfam" id="NF009566">
    <property type="entry name" value="PRK13020.1"/>
    <property type="match status" value="1"/>
</dbReference>
<evidence type="ECO:0000256" key="7">
    <source>
        <dbReference type="ARBA" id="ARBA00022619"/>
    </source>
</evidence>
<dbReference type="PROSITE" id="PS51177">
    <property type="entry name" value="LUMAZINE_BIND"/>
    <property type="match status" value="2"/>
</dbReference>
<dbReference type="Gene3D" id="2.40.30.20">
    <property type="match status" value="2"/>
</dbReference>
<comment type="function">
    <text evidence="2">Catalyzes the dismutation of two molecules of 6,7-dimethyl-8-ribityllumazine, resulting in the formation of riboflavin and 5-amino-6-(D-ribitylamino)uracil.</text>
</comment>
<dbReference type="CDD" id="cd00402">
    <property type="entry name" value="Riboflavin_synthase_like"/>
    <property type="match status" value="1"/>
</dbReference>
<feature type="repeat" description="Lumazine-binding" evidence="11">
    <location>
        <begin position="1"/>
        <end position="96"/>
    </location>
</feature>
<comment type="pathway">
    <text evidence="3">Cofactor biosynthesis; riboflavin biosynthesis; riboflavin from 2-hydroxy-3-oxobutyl phosphate and 5-amino-6-(D-ribitylamino)uracil: step 2/2.</text>
</comment>
<dbReference type="Proteomes" id="UP000249557">
    <property type="component" value="Unassembled WGS sequence"/>
</dbReference>